<proteinExistence type="predicted"/>
<feature type="domain" description="GGDEF" evidence="2">
    <location>
        <begin position="371"/>
        <end position="497"/>
    </location>
</feature>
<dbReference type="InterPro" id="IPR000160">
    <property type="entry name" value="GGDEF_dom"/>
</dbReference>
<gene>
    <name evidence="3" type="ORF">NITGR_290101</name>
</gene>
<dbReference type="Proteomes" id="UP000011704">
    <property type="component" value="Unassembled WGS sequence"/>
</dbReference>
<dbReference type="AlphaFoldDB" id="M1YXT7"/>
<dbReference type="OrthoDB" id="5496147at2"/>
<dbReference type="InterPro" id="IPR029787">
    <property type="entry name" value="Nucleotide_cyclase"/>
</dbReference>
<organism evidence="3 4">
    <name type="scientific">Nitrospina gracilis (strain 3/211)</name>
    <dbReference type="NCBI Taxonomy" id="1266370"/>
    <lineage>
        <taxon>Bacteria</taxon>
        <taxon>Pseudomonadati</taxon>
        <taxon>Nitrospinota/Tectimicrobiota group</taxon>
        <taxon>Nitrospinota</taxon>
        <taxon>Nitrospinia</taxon>
        <taxon>Nitrospinales</taxon>
        <taxon>Nitrospinaceae</taxon>
        <taxon>Nitrospina</taxon>
    </lineage>
</organism>
<dbReference type="Gene3D" id="3.30.70.270">
    <property type="match status" value="1"/>
</dbReference>
<reference evidence="3 4" key="1">
    <citation type="journal article" date="2013" name="Front. Microbiol.">
        <title>The genome of Nitrospina gracilis illuminates the metabolism and evolution of the major marine nitrite oxidizer.</title>
        <authorList>
            <person name="Luecker S."/>
            <person name="Nowka B."/>
            <person name="Rattei T."/>
            <person name="Spieck E."/>
            <person name="and Daims H."/>
        </authorList>
    </citation>
    <scope>NUCLEOTIDE SEQUENCE [LARGE SCALE GENOMIC DNA]</scope>
    <source>
        <strain evidence="3 4">3/211</strain>
    </source>
</reference>
<feature type="region of interest" description="Disordered" evidence="1">
    <location>
        <begin position="1"/>
        <end position="22"/>
    </location>
</feature>
<keyword evidence="4" id="KW-1185">Reference proteome</keyword>
<dbReference type="PROSITE" id="PS50887">
    <property type="entry name" value="GGDEF"/>
    <property type="match status" value="1"/>
</dbReference>
<evidence type="ECO:0000313" key="4">
    <source>
        <dbReference type="Proteomes" id="UP000011704"/>
    </source>
</evidence>
<dbReference type="InterPro" id="IPR043128">
    <property type="entry name" value="Rev_trsase/Diguanyl_cyclase"/>
</dbReference>
<dbReference type="HOGENOM" id="CLU_548385_0_0_0"/>
<dbReference type="SUPFAM" id="SSF55781">
    <property type="entry name" value="GAF domain-like"/>
    <property type="match status" value="2"/>
</dbReference>
<dbReference type="Gene3D" id="3.30.450.40">
    <property type="match status" value="2"/>
</dbReference>
<name>M1YXT7_NITG3</name>
<dbReference type="EMBL" id="CAQJ01000032">
    <property type="protein sequence ID" value="CCQ90501.1"/>
    <property type="molecule type" value="Genomic_DNA"/>
</dbReference>
<dbReference type="InterPro" id="IPR003018">
    <property type="entry name" value="GAF"/>
</dbReference>
<dbReference type="RefSeq" id="WP_005008053.1">
    <property type="nucleotide sequence ID" value="NZ_HG422173.1"/>
</dbReference>
<evidence type="ECO:0000256" key="1">
    <source>
        <dbReference type="SAM" id="MobiDB-lite"/>
    </source>
</evidence>
<dbReference type="STRING" id="1266370.NITGR_290101"/>
<dbReference type="Pfam" id="PF01590">
    <property type="entry name" value="GAF"/>
    <property type="match status" value="1"/>
</dbReference>
<dbReference type="SUPFAM" id="SSF55073">
    <property type="entry name" value="Nucleotide cyclase"/>
    <property type="match status" value="1"/>
</dbReference>
<evidence type="ECO:0000313" key="3">
    <source>
        <dbReference type="EMBL" id="CCQ90501.1"/>
    </source>
</evidence>
<sequence>MRSGPVNGVEYPNTLRGGAPPRRREQTCVMATDNPLHNLMDIICNLADAYTTALFVLQPDAETLTLRVHQSLSSQIKIDASFKIGQGLLGRVAFDLKPLVKDFSRETAPKLELYRRKEDLKSLWVIPLMDDDAMKGILYIDSKEQYRVPTKVQKMMTPLISQLLWHLEQETAPVSFAGEPADFAALLKWCRFLAESPDLRALSERFVHIPKNIMQMDALAVVWFDENGDGRLAASRGWGTGLKDLPLELGTGICGQTAKSGSPVLIGDTRNRPFVLFAKNENVGAFSSILAVPINFRRDPAGVVLCATQRVGGLQPVDLGRLLWMTTFALQSPALGAQEREAPPARRYLHTPHFAAVQSVSVEDEIFSPDRTISVLSIHFTNLDGLARKQGFEASETVLNEAATRLATVLPQPKLVFKAGETTLAVLLVNVTGEQALALEPEILQALGEPAFSYGDTQYRPDLEFGISAYPEDGDHLTALLVSSLTRIAPTGDNVHA</sequence>
<evidence type="ECO:0000259" key="2">
    <source>
        <dbReference type="PROSITE" id="PS50887"/>
    </source>
</evidence>
<accession>M1YXT7</accession>
<protein>
    <recommendedName>
        <fullName evidence="2">GGDEF domain-containing protein</fullName>
    </recommendedName>
</protein>
<dbReference type="InParanoid" id="M1YXT7"/>
<dbReference type="InterPro" id="IPR029016">
    <property type="entry name" value="GAF-like_dom_sf"/>
</dbReference>
<comment type="caution">
    <text evidence="3">The sequence shown here is derived from an EMBL/GenBank/DDBJ whole genome shotgun (WGS) entry which is preliminary data.</text>
</comment>
<dbReference type="Pfam" id="PF00990">
    <property type="entry name" value="GGDEF"/>
    <property type="match status" value="1"/>
</dbReference>